<comment type="subcellular location">
    <subcellularLocation>
        <location evidence="1">Preautophagosomal structure membrane</location>
        <topology evidence="1">Peripheral membrane protein</topology>
    </subcellularLocation>
</comment>
<comment type="similarity">
    <text evidence="4">Belongs to the WD repeat PROPPIN family.</text>
</comment>
<keyword evidence="6" id="KW-1185">Reference proteome</keyword>
<gene>
    <name evidence="5" type="ORF">URODEC1_LOCUS10135</name>
</gene>
<dbReference type="InterPro" id="IPR001680">
    <property type="entry name" value="WD40_rpt"/>
</dbReference>
<evidence type="ECO:0000313" key="6">
    <source>
        <dbReference type="Proteomes" id="UP001497457"/>
    </source>
</evidence>
<dbReference type="EMBL" id="OZ075121">
    <property type="protein sequence ID" value="CAL4902737.1"/>
    <property type="molecule type" value="Genomic_DNA"/>
</dbReference>
<dbReference type="SMART" id="SM00320">
    <property type="entry name" value="WD40"/>
    <property type="match status" value="3"/>
</dbReference>
<evidence type="ECO:0000256" key="4">
    <source>
        <dbReference type="ARBA" id="ARBA00025740"/>
    </source>
</evidence>
<proteinExistence type="inferred from homology"/>
<evidence type="ECO:0000256" key="1">
    <source>
        <dbReference type="ARBA" id="ARBA00004623"/>
    </source>
</evidence>
<protein>
    <submittedName>
        <fullName evidence="5">Uncharacterized protein</fullName>
    </submittedName>
</protein>
<sequence>MGDYAAVAAGSSSNKAVDAEDAADFRLLSVSWNQDSSCFTAATTADFRAFNCSPFHERLRCRVHHPNNPNPNPNGGGGYAIVETLFHTNIFALVTAGESGLHGVELWDGKKKKQVCNIAGGGIRSAVRAVRMSRAHLAVVLDRAVRVYELSDPPRPLWKIPTALNPRGLCCISWRHGAASSTSSVLACPGTEKGQVRVQELVSGERMPAAAARLVAAHSSEVACMAMTADGSVLATASVKGTLVRVFSTVDGTCLQEVRRGRDQAEIYSIAMSPDVKWLAVCSDKGTLHVFSLRVRDGKKDGGGKKSAAASSAKQTNTAANARSSLSFMKAILPDYFSSEWSFAQFRLPETTRHVAAFGEENTVMIIGMDGSFYRCSFDPVNGKEMVRKEYFRFLKEKGSPSIRTLTK</sequence>
<accession>A0ABC8W5K2</accession>
<dbReference type="Pfam" id="PF21032">
    <property type="entry name" value="PROPPIN"/>
    <property type="match status" value="1"/>
</dbReference>
<dbReference type="SUPFAM" id="SSF50978">
    <property type="entry name" value="WD40 repeat-like"/>
    <property type="match status" value="1"/>
</dbReference>
<organism evidence="5 6">
    <name type="scientific">Urochloa decumbens</name>
    <dbReference type="NCBI Taxonomy" id="240449"/>
    <lineage>
        <taxon>Eukaryota</taxon>
        <taxon>Viridiplantae</taxon>
        <taxon>Streptophyta</taxon>
        <taxon>Embryophyta</taxon>
        <taxon>Tracheophyta</taxon>
        <taxon>Spermatophyta</taxon>
        <taxon>Magnoliopsida</taxon>
        <taxon>Liliopsida</taxon>
        <taxon>Poales</taxon>
        <taxon>Poaceae</taxon>
        <taxon>PACMAD clade</taxon>
        <taxon>Panicoideae</taxon>
        <taxon>Panicodae</taxon>
        <taxon>Paniceae</taxon>
        <taxon>Melinidinae</taxon>
        <taxon>Urochloa</taxon>
    </lineage>
</organism>
<evidence type="ECO:0000313" key="5">
    <source>
        <dbReference type="EMBL" id="CAL4902737.1"/>
    </source>
</evidence>
<reference evidence="6" key="1">
    <citation type="submission" date="2024-06" db="EMBL/GenBank/DDBJ databases">
        <authorList>
            <person name="Ryan C."/>
        </authorList>
    </citation>
    <scope>NUCLEOTIDE SEQUENCE [LARGE SCALE GENOMIC DNA]</scope>
</reference>
<dbReference type="Gene3D" id="2.130.10.10">
    <property type="entry name" value="YVTN repeat-like/Quinoprotein amine dehydrogenase"/>
    <property type="match status" value="1"/>
</dbReference>
<keyword evidence="3" id="KW-0677">Repeat</keyword>
<evidence type="ECO:0000256" key="3">
    <source>
        <dbReference type="ARBA" id="ARBA00022737"/>
    </source>
</evidence>
<reference evidence="5 6" key="2">
    <citation type="submission" date="2024-10" db="EMBL/GenBank/DDBJ databases">
        <authorList>
            <person name="Ryan C."/>
        </authorList>
    </citation>
    <scope>NUCLEOTIDE SEQUENCE [LARGE SCALE GENOMIC DNA]</scope>
</reference>
<dbReference type="InterPro" id="IPR015943">
    <property type="entry name" value="WD40/YVTN_repeat-like_dom_sf"/>
</dbReference>
<dbReference type="GO" id="GO:0034045">
    <property type="term" value="C:phagophore assembly site membrane"/>
    <property type="evidence" value="ECO:0007669"/>
    <property type="project" value="UniProtKB-SubCell"/>
</dbReference>
<dbReference type="InterPro" id="IPR048720">
    <property type="entry name" value="PROPPIN"/>
</dbReference>
<dbReference type="Proteomes" id="UP001497457">
    <property type="component" value="Chromosome 11b"/>
</dbReference>
<dbReference type="PANTHER" id="PTHR11227">
    <property type="entry name" value="WD-REPEAT PROTEIN INTERACTING WITH PHOSPHOINOSIDES WIPI -RELATED"/>
    <property type="match status" value="1"/>
</dbReference>
<dbReference type="AlphaFoldDB" id="A0ABC8W5K2"/>
<name>A0ABC8W5K2_9POAL</name>
<keyword evidence="2" id="KW-0853">WD repeat</keyword>
<dbReference type="InterPro" id="IPR036322">
    <property type="entry name" value="WD40_repeat_dom_sf"/>
</dbReference>
<evidence type="ECO:0000256" key="2">
    <source>
        <dbReference type="ARBA" id="ARBA00022574"/>
    </source>
</evidence>